<dbReference type="Gene3D" id="3.90.176.10">
    <property type="entry name" value="Toxin ADP-ribosyltransferase, Chain A, domain 1"/>
    <property type="match status" value="1"/>
</dbReference>
<gene>
    <name evidence="12" type="primary">LOC114440715</name>
</gene>
<keyword evidence="4" id="KW-0548">Nucleotidyltransferase</keyword>
<dbReference type="GO" id="GO:0016779">
    <property type="term" value="F:nucleotidyltransferase activity"/>
    <property type="evidence" value="ECO:0007669"/>
    <property type="project" value="UniProtKB-KW"/>
</dbReference>
<evidence type="ECO:0000256" key="3">
    <source>
        <dbReference type="ARBA" id="ARBA00022679"/>
    </source>
</evidence>
<comment type="similarity">
    <text evidence="1 10">Belongs to the Arg-specific ADP-ribosyltransferase family.</text>
</comment>
<name>A0A6P7IXV5_9TELE</name>
<dbReference type="PANTHER" id="PTHR10339:SF27">
    <property type="entry name" value="NAD(P)(+)--ARGININE ADP-RIBOSYLTRANSFERASE"/>
    <property type="match status" value="1"/>
</dbReference>
<dbReference type="FunFam" id="3.90.176.10:FF:000001">
    <property type="entry name" value="NAD(P)(+)--arginine ADP-ribosyltransferase"/>
    <property type="match status" value="1"/>
</dbReference>
<keyword evidence="3 10" id="KW-0808">Transferase</keyword>
<keyword evidence="2 10" id="KW-0328">Glycosyltransferase</keyword>
<protein>
    <recommendedName>
        <fullName evidence="10">NAD(P)(+)--arginine ADP-ribosyltransferase</fullName>
        <ecNumber evidence="10">2.4.2.31</ecNumber>
    </recommendedName>
    <alternativeName>
        <fullName evidence="10">Mono(ADP-ribosyl)transferase</fullName>
    </alternativeName>
</protein>
<evidence type="ECO:0000256" key="5">
    <source>
        <dbReference type="ARBA" id="ARBA00022729"/>
    </source>
</evidence>
<keyword evidence="8" id="KW-1015">Disulfide bond</keyword>
<organism evidence="11 12">
    <name type="scientific">Parambassis ranga</name>
    <name type="common">Indian glassy fish</name>
    <dbReference type="NCBI Taxonomy" id="210632"/>
    <lineage>
        <taxon>Eukaryota</taxon>
        <taxon>Metazoa</taxon>
        <taxon>Chordata</taxon>
        <taxon>Craniata</taxon>
        <taxon>Vertebrata</taxon>
        <taxon>Euteleostomi</taxon>
        <taxon>Actinopterygii</taxon>
        <taxon>Neopterygii</taxon>
        <taxon>Teleostei</taxon>
        <taxon>Neoteleostei</taxon>
        <taxon>Acanthomorphata</taxon>
        <taxon>Ovalentaria</taxon>
        <taxon>Ambassidae</taxon>
        <taxon>Parambassis</taxon>
    </lineage>
</organism>
<sequence length="265" mass="30702">MAVIWMTVFLIHSVSLGNAKPLAKSELKVEYPLDMANNSVDDMYDGCMSEMEKAVKDNYLKKEMNRTNHFKDAWKKAEQYYERKNMKPFPSQLAIYVYTLESPNVYLDFNTAVRNQSSEYNTTFSYHSLHFYLTQAIQNLTSNRRGKVDPNKCYTVFRRTNIYFRQDVKNKTIRFGSFTSSSQGNSSNPDKFGDKSCFRIRTCFGADISNYSLVKDEKEVLIPPYEVFNVTDVKNRSENKGLPCEVVYEVNSTQSVQSNLNCTLF</sequence>
<evidence type="ECO:0000256" key="8">
    <source>
        <dbReference type="ARBA" id="ARBA00023157"/>
    </source>
</evidence>
<keyword evidence="5 10" id="KW-0732">Signal</keyword>
<dbReference type="AlphaFoldDB" id="A0A6P7IXV5"/>
<keyword evidence="7 10" id="KW-0520">NAD</keyword>
<evidence type="ECO:0000256" key="2">
    <source>
        <dbReference type="ARBA" id="ARBA00022676"/>
    </source>
</evidence>
<evidence type="ECO:0000256" key="4">
    <source>
        <dbReference type="ARBA" id="ARBA00022695"/>
    </source>
</evidence>
<dbReference type="RefSeq" id="XP_028268959.1">
    <property type="nucleotide sequence ID" value="XM_028413158.1"/>
</dbReference>
<evidence type="ECO:0000256" key="1">
    <source>
        <dbReference type="ARBA" id="ARBA00009558"/>
    </source>
</evidence>
<dbReference type="FunCoup" id="A0A6P7IXV5">
    <property type="interactions" value="1186"/>
</dbReference>
<accession>A0A6P7IXV5</accession>
<evidence type="ECO:0000256" key="10">
    <source>
        <dbReference type="RuleBase" id="RU361228"/>
    </source>
</evidence>
<dbReference type="PROSITE" id="PS51996">
    <property type="entry name" value="TR_MART"/>
    <property type="match status" value="1"/>
</dbReference>
<evidence type="ECO:0000256" key="7">
    <source>
        <dbReference type="ARBA" id="ARBA00023027"/>
    </source>
</evidence>
<dbReference type="Proteomes" id="UP000515145">
    <property type="component" value="Chromosome 1"/>
</dbReference>
<keyword evidence="6 10" id="KW-0521">NADP</keyword>
<dbReference type="PANTHER" id="PTHR10339">
    <property type="entry name" value="ADP-RIBOSYLTRANSFERASE"/>
    <property type="match status" value="1"/>
</dbReference>
<dbReference type="InterPro" id="IPR000768">
    <property type="entry name" value="ART"/>
</dbReference>
<dbReference type="GO" id="GO:0003950">
    <property type="term" value="F:NAD+ poly-ADP-ribosyltransferase activity"/>
    <property type="evidence" value="ECO:0007669"/>
    <property type="project" value="TreeGrafter"/>
</dbReference>
<feature type="chain" id="PRO_5028513056" description="NAD(P)(+)--arginine ADP-ribosyltransferase" evidence="10">
    <location>
        <begin position="20"/>
        <end position="265"/>
    </location>
</feature>
<comment type="catalytic activity">
    <reaction evidence="9 10">
        <text>L-arginyl-[protein] + NAD(+) = N(omega)-(ADP-D-ribosyl)-L-arginyl-[protein] + nicotinamide + H(+)</text>
        <dbReference type="Rhea" id="RHEA:19149"/>
        <dbReference type="Rhea" id="RHEA-COMP:10532"/>
        <dbReference type="Rhea" id="RHEA-COMP:15087"/>
        <dbReference type="ChEBI" id="CHEBI:15378"/>
        <dbReference type="ChEBI" id="CHEBI:17154"/>
        <dbReference type="ChEBI" id="CHEBI:29965"/>
        <dbReference type="ChEBI" id="CHEBI:57540"/>
        <dbReference type="ChEBI" id="CHEBI:142554"/>
        <dbReference type="EC" id="2.4.2.31"/>
    </reaction>
</comment>
<evidence type="ECO:0000313" key="12">
    <source>
        <dbReference type="RefSeq" id="XP_028268959.1"/>
    </source>
</evidence>
<evidence type="ECO:0000256" key="6">
    <source>
        <dbReference type="ARBA" id="ARBA00022857"/>
    </source>
</evidence>
<dbReference type="SUPFAM" id="SSF56399">
    <property type="entry name" value="ADP-ribosylation"/>
    <property type="match status" value="1"/>
</dbReference>
<dbReference type="Pfam" id="PF01129">
    <property type="entry name" value="ART"/>
    <property type="match status" value="1"/>
</dbReference>
<dbReference type="InterPro" id="IPR050999">
    <property type="entry name" value="ADP-ribosyltransferase_ARG"/>
</dbReference>
<keyword evidence="11" id="KW-1185">Reference proteome</keyword>
<proteinExistence type="inferred from homology"/>
<feature type="signal peptide" evidence="10">
    <location>
        <begin position="1"/>
        <end position="19"/>
    </location>
</feature>
<dbReference type="OrthoDB" id="423533at2759"/>
<evidence type="ECO:0000313" key="11">
    <source>
        <dbReference type="Proteomes" id="UP000515145"/>
    </source>
</evidence>
<dbReference type="InParanoid" id="A0A6P7IXV5"/>
<dbReference type="PRINTS" id="PR00970">
    <property type="entry name" value="RIBTRNSFRASE"/>
</dbReference>
<reference evidence="12" key="1">
    <citation type="submission" date="2025-08" db="UniProtKB">
        <authorList>
            <consortium name="RefSeq"/>
        </authorList>
    </citation>
    <scope>IDENTIFICATION</scope>
</reference>
<evidence type="ECO:0000256" key="9">
    <source>
        <dbReference type="ARBA" id="ARBA00047597"/>
    </source>
</evidence>
<dbReference type="EC" id="2.4.2.31" evidence="10"/>
<dbReference type="GeneID" id="114440715"/>
<dbReference type="GO" id="GO:0106274">
    <property type="term" value="F:NAD+-protein-arginine ADP-ribosyltransferase activity"/>
    <property type="evidence" value="ECO:0007669"/>
    <property type="project" value="UniProtKB-EC"/>
</dbReference>